<proteinExistence type="predicted"/>
<organism evidence="4">
    <name type="scientific">Hokovirus HKV1</name>
    <dbReference type="NCBI Taxonomy" id="1977638"/>
    <lineage>
        <taxon>Viruses</taxon>
        <taxon>Varidnaviria</taxon>
        <taxon>Bamfordvirae</taxon>
        <taxon>Nucleocytoviricota</taxon>
        <taxon>Megaviricetes</taxon>
        <taxon>Imitervirales</taxon>
        <taxon>Mimiviridae</taxon>
        <taxon>Klosneuvirinae</taxon>
        <taxon>Hokovirus</taxon>
    </lineage>
</organism>
<dbReference type="Gene3D" id="3.40.50.300">
    <property type="entry name" value="P-loop containing nucleotide triphosphate hydrolases"/>
    <property type="match status" value="1"/>
</dbReference>
<evidence type="ECO:0000259" key="3">
    <source>
        <dbReference type="SMART" id="SM00382"/>
    </source>
</evidence>
<dbReference type="InterPro" id="IPR003593">
    <property type="entry name" value="AAA+_ATPase"/>
</dbReference>
<keyword evidence="1" id="KW-0547">Nucleotide-binding</keyword>
<sequence>MTDILINDIINKIQDLKFVDHNMMKQSLIELKNIIGLDSIKKTILEQVIYTLVNRMDNNVKRKTILHTLITGDPGLCKTTIARIIGKLLASSGFFITNQKVHYTYQTKKYTQEEYKLKAINSRMDTMLDNMETIKKLILPFKSDFEELVKELNDYDCHLQDIKKMTNLPIQKETSFTAKFKEVTRDEFVGMFQGHTANNVKKIFMEARGGVLFFDEAYSILNSSNNDDFGQESINMINKLMTDMSDEVIVIFAGYKDKIFDILFKNQRGLQSRFLWHFEIEGYTNLELTKIFIKQLNDSGFTLDINQEYIENLISNNKNNFTHYGRDTEKLVTIVITEYSVKRFFNNDIKPLTINQEILNNAINKYKKNYEEPKHNLFMFI</sequence>
<dbReference type="GO" id="GO:0003677">
    <property type="term" value="F:DNA binding"/>
    <property type="evidence" value="ECO:0007669"/>
    <property type="project" value="InterPro"/>
</dbReference>
<name>A0A1V0SET0_9VIRU</name>
<dbReference type="InterPro" id="IPR050773">
    <property type="entry name" value="CbxX/CfxQ_RuBisCO_ESX"/>
</dbReference>
<dbReference type="PANTHER" id="PTHR43392">
    <property type="entry name" value="AAA-TYPE ATPASE FAMILY PROTEIN / ANKYRIN REPEAT FAMILY PROTEIN"/>
    <property type="match status" value="1"/>
</dbReference>
<dbReference type="SMART" id="SM00382">
    <property type="entry name" value="AAA"/>
    <property type="match status" value="1"/>
</dbReference>
<evidence type="ECO:0000256" key="1">
    <source>
        <dbReference type="ARBA" id="ARBA00022741"/>
    </source>
</evidence>
<evidence type="ECO:0000256" key="2">
    <source>
        <dbReference type="ARBA" id="ARBA00022840"/>
    </source>
</evidence>
<feature type="domain" description="AAA+ ATPase" evidence="3">
    <location>
        <begin position="64"/>
        <end position="275"/>
    </location>
</feature>
<keyword evidence="2" id="KW-0067">ATP-binding</keyword>
<dbReference type="InterPro" id="IPR027417">
    <property type="entry name" value="P-loop_NTPase"/>
</dbReference>
<dbReference type="SUPFAM" id="SSF52540">
    <property type="entry name" value="P-loop containing nucleoside triphosphate hydrolases"/>
    <property type="match status" value="1"/>
</dbReference>
<protein>
    <submittedName>
        <fullName evidence="4">AAA family ATPase</fullName>
    </submittedName>
</protein>
<evidence type="ECO:0000313" key="4">
    <source>
        <dbReference type="EMBL" id="ARF10227.1"/>
    </source>
</evidence>
<reference evidence="4" key="1">
    <citation type="journal article" date="2017" name="Science">
        <title>Giant viruses with an expanded complement of translation system components.</title>
        <authorList>
            <person name="Schulz F."/>
            <person name="Yutin N."/>
            <person name="Ivanova N.N."/>
            <person name="Ortega D.R."/>
            <person name="Lee T.K."/>
            <person name="Vierheilig J."/>
            <person name="Daims H."/>
            <person name="Horn M."/>
            <person name="Wagner M."/>
            <person name="Jensen G.J."/>
            <person name="Kyrpides N.C."/>
            <person name="Koonin E.V."/>
            <person name="Woyke T."/>
        </authorList>
    </citation>
    <scope>NUCLEOTIDE SEQUENCE</scope>
    <source>
        <strain evidence="4">HKV1</strain>
    </source>
</reference>
<gene>
    <name evidence="4" type="ORF">Hokovirus_1_106</name>
</gene>
<dbReference type="Pfam" id="PF00004">
    <property type="entry name" value="AAA"/>
    <property type="match status" value="1"/>
</dbReference>
<dbReference type="InterPro" id="IPR001208">
    <property type="entry name" value="MCM_dom"/>
</dbReference>
<dbReference type="GO" id="GO:0005524">
    <property type="term" value="F:ATP binding"/>
    <property type="evidence" value="ECO:0007669"/>
    <property type="project" value="UniProtKB-KW"/>
</dbReference>
<dbReference type="InterPro" id="IPR003959">
    <property type="entry name" value="ATPase_AAA_core"/>
</dbReference>
<dbReference type="PANTHER" id="PTHR43392:SF2">
    <property type="entry name" value="AAA-TYPE ATPASE FAMILY PROTEIN _ ANKYRIN REPEAT FAMILY PROTEIN"/>
    <property type="match status" value="1"/>
</dbReference>
<dbReference type="Pfam" id="PF00493">
    <property type="entry name" value="MCM"/>
    <property type="match status" value="1"/>
</dbReference>
<accession>A0A1V0SET0</accession>
<dbReference type="EMBL" id="KY684103">
    <property type="protein sequence ID" value="ARF10227.1"/>
    <property type="molecule type" value="Genomic_DNA"/>
</dbReference>
<dbReference type="GO" id="GO:0016887">
    <property type="term" value="F:ATP hydrolysis activity"/>
    <property type="evidence" value="ECO:0007669"/>
    <property type="project" value="InterPro"/>
</dbReference>